<dbReference type="EMBL" id="KJ019079">
    <property type="protein sequence ID" value="AIX26191.1"/>
    <property type="molecule type" value="Genomic_DNA"/>
</dbReference>
<feature type="region of interest" description="Disordered" evidence="1">
    <location>
        <begin position="193"/>
        <end position="254"/>
    </location>
</feature>
<gene>
    <name evidence="2" type="ORF">Syn7803US115_111</name>
</gene>
<feature type="compositionally biased region" description="Polar residues" evidence="1">
    <location>
        <begin position="204"/>
        <end position="228"/>
    </location>
</feature>
<evidence type="ECO:0000313" key="2">
    <source>
        <dbReference type="EMBL" id="AIX26191.1"/>
    </source>
</evidence>
<evidence type="ECO:0000313" key="3">
    <source>
        <dbReference type="Proteomes" id="UP000185379"/>
    </source>
</evidence>
<reference evidence="2 3" key="1">
    <citation type="submission" date="2013-12" db="EMBL/GenBank/DDBJ databases">
        <title>Ecological redundancy of diverse viral populations within a natural community.</title>
        <authorList>
            <person name="Gregory A.C."/>
            <person name="LaButti K."/>
            <person name="Copeland A."/>
            <person name="Woyke T."/>
            <person name="Sullivan M.B."/>
        </authorList>
    </citation>
    <scope>NUCLEOTIDE SEQUENCE [LARGE SCALE GENOMIC DNA]</scope>
    <source>
        <strain evidence="2">Syn7803US115</strain>
    </source>
</reference>
<protein>
    <submittedName>
        <fullName evidence="2">Peptidase</fullName>
    </submittedName>
</protein>
<dbReference type="Proteomes" id="UP000185379">
    <property type="component" value="Segment"/>
</dbReference>
<feature type="compositionally biased region" description="Basic and acidic residues" evidence="1">
    <location>
        <begin position="193"/>
        <end position="203"/>
    </location>
</feature>
<accession>A0A0E3FF46</accession>
<sequence length="747" mass="86754">MSPMSYDRYNSKDPMAVNTEVKGQLAKLLATENLQVEHRKITTAYFDVDRRVLALPIWKDVSGDVYDLLVGHEVGHALYTPNVDYSGAPKDFINVLEDARIERKMKVTYPGLKKSFYRGYSELHQKDFFGIANRYISDLSLIDRINLHFKIGSLVEIVFSPEEAPWVFRASNTRTFQDVLELSQDLAEWIKSKQDEKEIEQPKTRTGTATDSDTEYSPSTTEQQSFPSDSEEEMTHEEMLEEAEKREQENADLGTPSYEKWEDELDEMESITDAASVQSQQDLVDDNAKEWVYLDLPQINIDNVIVPYKEVFEDLGSFYNKEVPDSNYHEHIKRQKKFNERKYYEFYKSSTKTVNYLVKQFEMKKSADAYARAQTSRTGVIDTNSIYKYKLTDDIFKKTSVVSDGKNHGLIMYLDWSGSMNTNTNTGTLLTDTIKQTYNLIWFCKKVNIPFRVYAFTNGWGGTRRSNLMHQDSFKLENNILGICPTFELFEFFSSKMKSKELDLMMKYVWAQVWNMHRSFGVPMNPRYGLGGTPLADAVICTPDVVKKFKAIEKVQKTNVIVLSDGESNPLSYVRETTQFNYSYQTGSYAEHETYFRQDYLCHNCHKVFIVRDPKTGYSSRIKTEANYTTREIVQYFKNNTDYNWIGIRIGDKRDLNWILKNTLTYDEQQIQDKHWSKHKFCSIKNYGYTELFIYSSHNMGASTKDIDVKVKGETVTASELTRAFKKHMGSKMTNKAILNKFVEQIA</sequence>
<feature type="compositionally biased region" description="Basic and acidic residues" evidence="1">
    <location>
        <begin position="236"/>
        <end position="249"/>
    </location>
</feature>
<evidence type="ECO:0000256" key="1">
    <source>
        <dbReference type="SAM" id="MobiDB-lite"/>
    </source>
</evidence>
<name>A0A0E3FF46_9CAUD</name>
<proteinExistence type="predicted"/>
<organism evidence="2 3">
    <name type="scientific">Synechococcus phage ACG-2014d</name>
    <dbReference type="NCBI Taxonomy" id="1493509"/>
    <lineage>
        <taxon>Viruses</taxon>
        <taxon>Duplodnaviria</taxon>
        <taxon>Heunggongvirae</taxon>
        <taxon>Uroviricota</taxon>
        <taxon>Caudoviricetes</taxon>
        <taxon>Pantevenvirales</taxon>
        <taxon>Kyanoviridae</taxon>
        <taxon>Lowelvirus</taxon>
        <taxon>Lowelvirus tuscon4d</taxon>
    </lineage>
</organism>